<protein>
    <recommendedName>
        <fullName evidence="1">Amidase domain-containing protein</fullName>
    </recommendedName>
</protein>
<dbReference type="InterPro" id="IPR036928">
    <property type="entry name" value="AS_sf"/>
</dbReference>
<organism evidence="2">
    <name type="scientific">marine metagenome</name>
    <dbReference type="NCBI Taxonomy" id="408172"/>
    <lineage>
        <taxon>unclassified sequences</taxon>
        <taxon>metagenomes</taxon>
        <taxon>ecological metagenomes</taxon>
    </lineage>
</organism>
<dbReference type="GO" id="GO:0003824">
    <property type="term" value="F:catalytic activity"/>
    <property type="evidence" value="ECO:0007669"/>
    <property type="project" value="InterPro"/>
</dbReference>
<dbReference type="Gene3D" id="3.90.1300.10">
    <property type="entry name" value="Amidase signature (AS) domain"/>
    <property type="match status" value="1"/>
</dbReference>
<dbReference type="EMBL" id="UINC01008224">
    <property type="protein sequence ID" value="SVA37056.1"/>
    <property type="molecule type" value="Genomic_DNA"/>
</dbReference>
<dbReference type="AlphaFoldDB" id="A0A381V9I9"/>
<dbReference type="InterPro" id="IPR000120">
    <property type="entry name" value="Amidase"/>
</dbReference>
<proteinExistence type="predicted"/>
<dbReference type="PROSITE" id="PS00571">
    <property type="entry name" value="AMIDASES"/>
    <property type="match status" value="1"/>
</dbReference>
<dbReference type="InterPro" id="IPR020556">
    <property type="entry name" value="Amidase_CS"/>
</dbReference>
<gene>
    <name evidence="2" type="ORF">METZ01_LOCUS89910</name>
</gene>
<name>A0A381V9I9_9ZZZZ</name>
<feature type="domain" description="Amidase" evidence="1">
    <location>
        <begin position="27"/>
        <end position="457"/>
    </location>
</feature>
<evidence type="ECO:0000313" key="2">
    <source>
        <dbReference type="EMBL" id="SVA37056.1"/>
    </source>
</evidence>
<accession>A0A381V9I9</accession>
<reference evidence="2" key="1">
    <citation type="submission" date="2018-05" db="EMBL/GenBank/DDBJ databases">
        <authorList>
            <person name="Lanie J.A."/>
            <person name="Ng W.-L."/>
            <person name="Kazmierczak K.M."/>
            <person name="Andrzejewski T.M."/>
            <person name="Davidsen T.M."/>
            <person name="Wayne K.J."/>
            <person name="Tettelin H."/>
            <person name="Glass J.I."/>
            <person name="Rusch D."/>
            <person name="Podicherti R."/>
            <person name="Tsui H.-C.T."/>
            <person name="Winkler M.E."/>
        </authorList>
    </citation>
    <scope>NUCLEOTIDE SEQUENCE</scope>
</reference>
<dbReference type="PANTHER" id="PTHR11895">
    <property type="entry name" value="TRANSAMIDASE"/>
    <property type="match status" value="1"/>
</dbReference>
<dbReference type="Pfam" id="PF01425">
    <property type="entry name" value="Amidase"/>
    <property type="match status" value="1"/>
</dbReference>
<dbReference type="InterPro" id="IPR023631">
    <property type="entry name" value="Amidase_dom"/>
</dbReference>
<dbReference type="PANTHER" id="PTHR11895:SF176">
    <property type="entry name" value="AMIDASE AMID-RELATED"/>
    <property type="match status" value="1"/>
</dbReference>
<sequence>MEDEALSRMSLTEVSGAIAKRKVSSLEVVRNNVAQLDKHGSSLNCLARLFTENVLEDAKKADQELASGNSRGKLHGVPLIHKDMFYRAGQITACGSKICENYFPETTATVLLNLEHEGALDLGRLNMVEFAYGLTGHNEITGDVRNPWNPEYIPGGSSSGPAAAVASFLSYGSLGSDTGGSIRFPASCCGLVGMKPTYGRVSRFGAMPLSFSLDHIGPLTRSVEDCALLTEIISGSDPNDSTSASRPKGDYLKELEAGIRGLKIGVPTTYASGDSGFLAPVHPEVMREMEKSLAVFQAAGAEIVPLALPDSFKICNDLANIIAGSESSSAHANWLKQRAQDYGSQTRERLLTGFLVSAVDYLEALKLRKEILAEFLADVFTLVDVLHAPVVPIPVPTLVESNIQNNPGFIEYLSLLGHCTRPFDYLGLPALSLPAGLTDNGMPSGFQLVAPPFEESVLFRAGHAYERETTWSFPEIIFQ</sequence>
<dbReference type="SUPFAM" id="SSF75304">
    <property type="entry name" value="Amidase signature (AS) enzymes"/>
    <property type="match status" value="1"/>
</dbReference>
<evidence type="ECO:0000259" key="1">
    <source>
        <dbReference type="Pfam" id="PF01425"/>
    </source>
</evidence>